<accession>A0AAU9ACX2</accession>
<evidence type="ECO:0000313" key="3">
    <source>
        <dbReference type="EMBL" id="BAV96002.1"/>
    </source>
</evidence>
<dbReference type="Pfam" id="PF20410">
    <property type="entry name" value="X-Tfes_XVIPCD"/>
    <property type="match status" value="1"/>
</dbReference>
<feature type="compositionally biased region" description="Polar residues" evidence="1">
    <location>
        <begin position="151"/>
        <end position="163"/>
    </location>
</feature>
<evidence type="ECO:0000313" key="4">
    <source>
        <dbReference type="Proteomes" id="UP000218824"/>
    </source>
</evidence>
<evidence type="ECO:0000259" key="2">
    <source>
        <dbReference type="Pfam" id="PF20410"/>
    </source>
</evidence>
<feature type="domain" description="X-Tfes XVIPCD" evidence="2">
    <location>
        <begin position="163"/>
        <end position="261"/>
    </location>
</feature>
<proteinExistence type="predicted"/>
<dbReference type="KEGG" id="lem:LEN_0515"/>
<dbReference type="EMBL" id="AP014940">
    <property type="protein sequence ID" value="BAV96002.1"/>
    <property type="molecule type" value="Genomic_DNA"/>
</dbReference>
<gene>
    <name evidence="3" type="ORF">LEN_0515</name>
</gene>
<sequence length="284" mass="31385">MFAMLAHEIGHDRDNTTRPFKPDGTAQEYVQYRSEIEATAIFNAFPILRDLKNEPEFKKESPFDAIGYLNGLELARLYQQWNSGELEDKQVVAAIAGKVADTRYTLGGSLTDQDGNGVLTHRDAYLHDFERVLRPRTDAQPPGQAGDNEPAQPQRSNHGGATENTFLRNTREKTLEAFAQHGLSPSDQALDCIAGSLCAQARRDGLERIDHVLLSQHPGGEIGRNVIAVEGRLDDPGHKLSHVNAQTAANVSLGESMRNLASLEVTQRQQPSQQAETVDRPLQR</sequence>
<protein>
    <recommendedName>
        <fullName evidence="2">X-Tfes XVIPCD domain-containing protein</fullName>
    </recommendedName>
</protein>
<dbReference type="Proteomes" id="UP000218824">
    <property type="component" value="Chromosome"/>
</dbReference>
<feature type="region of interest" description="Disordered" evidence="1">
    <location>
        <begin position="136"/>
        <end position="163"/>
    </location>
</feature>
<dbReference type="InterPro" id="IPR046519">
    <property type="entry name" value="X-Tfes_XVIPCD"/>
</dbReference>
<organism evidence="3 4">
    <name type="scientific">Lysobacter enzymogenes</name>
    <dbReference type="NCBI Taxonomy" id="69"/>
    <lineage>
        <taxon>Bacteria</taxon>
        <taxon>Pseudomonadati</taxon>
        <taxon>Pseudomonadota</taxon>
        <taxon>Gammaproteobacteria</taxon>
        <taxon>Lysobacterales</taxon>
        <taxon>Lysobacteraceae</taxon>
        <taxon>Lysobacter</taxon>
    </lineage>
</organism>
<evidence type="ECO:0000256" key="1">
    <source>
        <dbReference type="SAM" id="MobiDB-lite"/>
    </source>
</evidence>
<reference evidence="3 4" key="1">
    <citation type="journal article" date="2017" name="DNA Res.">
        <title>Complete genome sequence and expression profile of the commercial lytic enzyme producer Lysobacter enzymogenes M497-1.</title>
        <authorList>
            <person name="Takami H."/>
            <person name="Toyoda A."/>
            <person name="Uchiyama I."/>
            <person name="Itoh T."/>
            <person name="Takaki Y."/>
            <person name="Arai W."/>
            <person name="Nishi S."/>
            <person name="Kawai M."/>
            <person name="Shinya K."/>
            <person name="Ikeda H."/>
        </authorList>
    </citation>
    <scope>NUCLEOTIDE SEQUENCE [LARGE SCALE GENOMIC DNA]</scope>
    <source>
        <strain evidence="3 4">M497-1</strain>
    </source>
</reference>
<name>A0AAU9ACX2_LYSEN</name>
<feature type="compositionally biased region" description="Polar residues" evidence="1">
    <location>
        <begin position="265"/>
        <end position="276"/>
    </location>
</feature>
<feature type="region of interest" description="Disordered" evidence="1">
    <location>
        <begin position="265"/>
        <end position="284"/>
    </location>
</feature>
<dbReference type="AlphaFoldDB" id="A0AAU9ACX2"/>